<keyword evidence="2" id="KW-1185">Reference proteome</keyword>
<dbReference type="PANTHER" id="PTHR31210">
    <property type="entry name" value="OS06G0731900 PROTEIN"/>
    <property type="match status" value="1"/>
</dbReference>
<gene>
    <name evidence="1" type="ORF">PVAP13_5NG012601</name>
</gene>
<dbReference type="Pfam" id="PF05212">
    <property type="entry name" value="DUF707"/>
    <property type="match status" value="1"/>
</dbReference>
<reference evidence="1" key="1">
    <citation type="submission" date="2020-05" db="EMBL/GenBank/DDBJ databases">
        <title>WGS assembly of Panicum virgatum.</title>
        <authorList>
            <person name="Lovell J.T."/>
            <person name="Jenkins J."/>
            <person name="Shu S."/>
            <person name="Juenger T.E."/>
            <person name="Schmutz J."/>
        </authorList>
    </citation>
    <scope>NUCLEOTIDE SEQUENCE</scope>
    <source>
        <strain evidence="1">AP13</strain>
    </source>
</reference>
<proteinExistence type="predicted"/>
<evidence type="ECO:0000313" key="2">
    <source>
        <dbReference type="Proteomes" id="UP000823388"/>
    </source>
</evidence>
<dbReference type="Proteomes" id="UP000823388">
    <property type="component" value="Chromosome 5N"/>
</dbReference>
<dbReference type="InterPro" id="IPR007877">
    <property type="entry name" value="DUF707"/>
</dbReference>
<evidence type="ECO:0000313" key="1">
    <source>
        <dbReference type="EMBL" id="KAG2593747.1"/>
    </source>
</evidence>
<name>A0A8T0S6B8_PANVG</name>
<dbReference type="AlphaFoldDB" id="A0A8T0S6B8"/>
<dbReference type="EMBL" id="CM029046">
    <property type="protein sequence ID" value="KAG2593747.1"/>
    <property type="molecule type" value="Genomic_DNA"/>
</dbReference>
<accession>A0A8T0S6B8</accession>
<protein>
    <submittedName>
        <fullName evidence="1">Uncharacterized protein</fullName>
    </submittedName>
</protein>
<comment type="caution">
    <text evidence="1">The sequence shown here is derived from an EMBL/GenBank/DDBJ whole genome shotgun (WGS) entry which is preliminary data.</text>
</comment>
<sequence>MHIKQAYDIQNQSFLLIQDSFIWSYVKQPAHEKIGVVDSQWIVHQVIPSLGNQGKAENGQAPWEGVRARCRQEWGMFQTRVANAERAYYLEHRITPPNSTGA</sequence>
<dbReference type="PANTHER" id="PTHR31210:SF38">
    <property type="entry name" value="LYSINE KETOGLUTARATE REDUCTASE TRANS-SPLICING RELATED 1"/>
    <property type="match status" value="1"/>
</dbReference>
<organism evidence="1 2">
    <name type="scientific">Panicum virgatum</name>
    <name type="common">Blackwell switchgrass</name>
    <dbReference type="NCBI Taxonomy" id="38727"/>
    <lineage>
        <taxon>Eukaryota</taxon>
        <taxon>Viridiplantae</taxon>
        <taxon>Streptophyta</taxon>
        <taxon>Embryophyta</taxon>
        <taxon>Tracheophyta</taxon>
        <taxon>Spermatophyta</taxon>
        <taxon>Magnoliopsida</taxon>
        <taxon>Liliopsida</taxon>
        <taxon>Poales</taxon>
        <taxon>Poaceae</taxon>
        <taxon>PACMAD clade</taxon>
        <taxon>Panicoideae</taxon>
        <taxon>Panicodae</taxon>
        <taxon>Paniceae</taxon>
        <taxon>Panicinae</taxon>
        <taxon>Panicum</taxon>
        <taxon>Panicum sect. Hiantes</taxon>
    </lineage>
</organism>